<dbReference type="InterPro" id="IPR050602">
    <property type="entry name" value="Malonyl-ACP_OMT"/>
</dbReference>
<sequence length="320" mass="34866">MSDSITIFNRAAVRQHRTRAATAAFVDADFLFREVAERLTERLDDVRRSFPHALDLGCHDGTVARLLGARGDIATLVQSDLSPAMTARAKDMTDGPAGRTHHTLAADEEALPFRDHAFDLVLSNLSLHWVNDLPGALVQIRRALKPDGLFLGALLGGQTLWELREALSAAEIECEDGLSPRVSPFADVRDAGNLLTRAGFTLPVADIETITVSYRDPLKLLGDLRAMGESNAVIERRKTPLRRQTLLRAMALYQDRFAAPDGRVPATFQIIYLTAWSPSPDQPQPLARGSATHALADALSSDALGDTPDKDHSAPKGPQR</sequence>
<feature type="domain" description="Methyltransferase type 11" evidence="4">
    <location>
        <begin position="54"/>
        <end position="151"/>
    </location>
</feature>
<dbReference type="CDD" id="cd02440">
    <property type="entry name" value="AdoMet_MTases"/>
    <property type="match status" value="1"/>
</dbReference>
<dbReference type="EMBL" id="SLZW01000001">
    <property type="protein sequence ID" value="TCS65088.1"/>
    <property type="molecule type" value="Genomic_DNA"/>
</dbReference>
<keyword evidence="6" id="KW-1185">Reference proteome</keyword>
<feature type="region of interest" description="Disordered" evidence="3">
    <location>
        <begin position="281"/>
        <end position="320"/>
    </location>
</feature>
<evidence type="ECO:0000313" key="6">
    <source>
        <dbReference type="Proteomes" id="UP000295304"/>
    </source>
</evidence>
<dbReference type="PANTHER" id="PTHR13090">
    <property type="entry name" value="ARGININE-HYDROXYLASE NDUFAF5, MITOCHONDRIAL"/>
    <property type="match status" value="1"/>
</dbReference>
<dbReference type="GO" id="GO:0032259">
    <property type="term" value="P:methylation"/>
    <property type="evidence" value="ECO:0007669"/>
    <property type="project" value="UniProtKB-KW"/>
</dbReference>
<dbReference type="RefSeq" id="WP_132937800.1">
    <property type="nucleotide sequence ID" value="NZ_CP119676.1"/>
</dbReference>
<evidence type="ECO:0000256" key="1">
    <source>
        <dbReference type="ARBA" id="ARBA00022603"/>
    </source>
</evidence>
<protein>
    <submittedName>
        <fullName evidence="5">Malonyl-ACP O-methyltransferase BioC</fullName>
    </submittedName>
</protein>
<dbReference type="PANTHER" id="PTHR13090:SF1">
    <property type="entry name" value="ARGININE-HYDROXYLASE NDUFAF5, MITOCHONDRIAL"/>
    <property type="match status" value="1"/>
</dbReference>
<dbReference type="Pfam" id="PF08241">
    <property type="entry name" value="Methyltransf_11"/>
    <property type="match status" value="1"/>
</dbReference>
<dbReference type="InterPro" id="IPR013216">
    <property type="entry name" value="Methyltransf_11"/>
</dbReference>
<dbReference type="SUPFAM" id="SSF53335">
    <property type="entry name" value="S-adenosyl-L-methionine-dependent methyltransferases"/>
    <property type="match status" value="1"/>
</dbReference>
<keyword evidence="2 5" id="KW-0808">Transferase</keyword>
<dbReference type="Gene3D" id="3.40.50.150">
    <property type="entry name" value="Vaccinia Virus protein VP39"/>
    <property type="match status" value="1"/>
</dbReference>
<dbReference type="GO" id="GO:0008757">
    <property type="term" value="F:S-adenosylmethionine-dependent methyltransferase activity"/>
    <property type="evidence" value="ECO:0007669"/>
    <property type="project" value="InterPro"/>
</dbReference>
<evidence type="ECO:0000259" key="4">
    <source>
        <dbReference type="Pfam" id="PF08241"/>
    </source>
</evidence>
<dbReference type="InterPro" id="IPR029063">
    <property type="entry name" value="SAM-dependent_MTases_sf"/>
</dbReference>
<gene>
    <name evidence="5" type="ORF">EDD55_101422</name>
</gene>
<keyword evidence="1 5" id="KW-0489">Methyltransferase</keyword>
<dbReference type="AlphaFoldDB" id="A0A4R3JG17"/>
<evidence type="ECO:0000313" key="5">
    <source>
        <dbReference type="EMBL" id="TCS65088.1"/>
    </source>
</evidence>
<name>A0A4R3JG17_9PROT</name>
<reference evidence="5 6" key="1">
    <citation type="submission" date="2019-03" db="EMBL/GenBank/DDBJ databases">
        <title>Genomic Encyclopedia of Type Strains, Phase IV (KMG-IV): sequencing the most valuable type-strain genomes for metagenomic binning, comparative biology and taxonomic classification.</title>
        <authorList>
            <person name="Goeker M."/>
        </authorList>
    </citation>
    <scope>NUCLEOTIDE SEQUENCE [LARGE SCALE GENOMIC DNA]</scope>
    <source>
        <strain evidence="5 6">DSM 101688</strain>
    </source>
</reference>
<feature type="compositionally biased region" description="Low complexity" evidence="3">
    <location>
        <begin position="290"/>
        <end position="306"/>
    </location>
</feature>
<accession>A0A4R3JG17</accession>
<evidence type="ECO:0000256" key="2">
    <source>
        <dbReference type="ARBA" id="ARBA00022679"/>
    </source>
</evidence>
<dbReference type="OrthoDB" id="9793723at2"/>
<dbReference type="Proteomes" id="UP000295304">
    <property type="component" value="Unassembled WGS sequence"/>
</dbReference>
<evidence type="ECO:0000256" key="3">
    <source>
        <dbReference type="SAM" id="MobiDB-lite"/>
    </source>
</evidence>
<organism evidence="5 6">
    <name type="scientific">Varunaivibrio sulfuroxidans</name>
    <dbReference type="NCBI Taxonomy" id="1773489"/>
    <lineage>
        <taxon>Bacteria</taxon>
        <taxon>Pseudomonadati</taxon>
        <taxon>Pseudomonadota</taxon>
        <taxon>Alphaproteobacteria</taxon>
        <taxon>Rhodospirillales</taxon>
        <taxon>Magnetovibrionaceae</taxon>
        <taxon>Varunaivibrio</taxon>
    </lineage>
</organism>
<comment type="caution">
    <text evidence="5">The sequence shown here is derived from an EMBL/GenBank/DDBJ whole genome shotgun (WGS) entry which is preliminary data.</text>
</comment>
<proteinExistence type="predicted"/>